<keyword evidence="2" id="KW-1185">Reference proteome</keyword>
<evidence type="ECO:0000313" key="1">
    <source>
        <dbReference type="EMBL" id="GME87396.1"/>
    </source>
</evidence>
<dbReference type="EMBL" id="BSXV01000086">
    <property type="protein sequence ID" value="GME87396.1"/>
    <property type="molecule type" value="Genomic_DNA"/>
</dbReference>
<sequence length="370" mass="42408">MSGQDTKPKKRTVVSHACTFCKKRKRRCDGNQPCSNCIKYKNQDNCEYMIDQDKRKHKYDSSYVDYLEVKTDLLEQYAEELVKNYPSRAKSKDLKAVFPDPPKLIQNNDTSKLKQLNSNFEALEEIVSTAWRVRKDEKGKTEFYGPLSGRQQVIETQEVEGSSNPSLGNGVHIPYTNDAFKEKMFQTFKDRFADYFYISVITLDEVKKWKFPSRDTDKQLLLCSIFAYASIYTHQKSVAEIFVSEAEAVLLDACRYNLNENVLQALLILSCFELGVARDSLSWIFDAMCASQAQYIGLHLENSNRGEVLPSKKNDTNGVISMSPVKSALFWSIILQDRYITTVLDYGIFMTDPCPKSTLSKLITYTTLIE</sequence>
<dbReference type="Proteomes" id="UP001165101">
    <property type="component" value="Unassembled WGS sequence"/>
</dbReference>
<protein>
    <submittedName>
        <fullName evidence="1">Unnamed protein product</fullName>
    </submittedName>
</protein>
<gene>
    <name evidence="1" type="ORF">Cboi01_000034500</name>
</gene>
<proteinExistence type="predicted"/>
<organism evidence="1 2">
    <name type="scientific">Candida boidinii</name>
    <name type="common">Yeast</name>
    <dbReference type="NCBI Taxonomy" id="5477"/>
    <lineage>
        <taxon>Eukaryota</taxon>
        <taxon>Fungi</taxon>
        <taxon>Dikarya</taxon>
        <taxon>Ascomycota</taxon>
        <taxon>Saccharomycotina</taxon>
        <taxon>Pichiomycetes</taxon>
        <taxon>Pichiales</taxon>
        <taxon>Pichiaceae</taxon>
        <taxon>Ogataea</taxon>
        <taxon>Ogataea/Candida clade</taxon>
    </lineage>
</organism>
<name>A0ACB5TES0_CANBO</name>
<reference evidence="1" key="1">
    <citation type="submission" date="2023-04" db="EMBL/GenBank/DDBJ databases">
        <title>Candida boidinii NBRC 1967.</title>
        <authorList>
            <person name="Ichikawa N."/>
            <person name="Sato H."/>
            <person name="Tonouchi N."/>
        </authorList>
    </citation>
    <scope>NUCLEOTIDE SEQUENCE</scope>
    <source>
        <strain evidence="1">NBRC 1967</strain>
    </source>
</reference>
<comment type="caution">
    <text evidence="1">The sequence shown here is derived from an EMBL/GenBank/DDBJ whole genome shotgun (WGS) entry which is preliminary data.</text>
</comment>
<accession>A0ACB5TES0</accession>
<evidence type="ECO:0000313" key="2">
    <source>
        <dbReference type="Proteomes" id="UP001165101"/>
    </source>
</evidence>